<evidence type="ECO:0000313" key="2">
    <source>
        <dbReference type="Proteomes" id="UP000237438"/>
    </source>
</evidence>
<keyword evidence="2" id="KW-1185">Reference proteome</keyword>
<dbReference type="Gene3D" id="3.10.450.30">
    <property type="entry name" value="Microbial ribonucleases"/>
    <property type="match status" value="2"/>
</dbReference>
<name>A0A2S4PIR3_9PEZI</name>
<evidence type="ECO:0000313" key="1">
    <source>
        <dbReference type="EMBL" id="POS81929.1"/>
    </source>
</evidence>
<organism evidence="1 2">
    <name type="scientific">Erysiphe pulchra</name>
    <dbReference type="NCBI Taxonomy" id="225359"/>
    <lineage>
        <taxon>Eukaryota</taxon>
        <taxon>Fungi</taxon>
        <taxon>Dikarya</taxon>
        <taxon>Ascomycota</taxon>
        <taxon>Pezizomycotina</taxon>
        <taxon>Leotiomycetes</taxon>
        <taxon>Erysiphales</taxon>
        <taxon>Erysiphaceae</taxon>
        <taxon>Erysiphe</taxon>
    </lineage>
</organism>
<feature type="non-terminal residue" evidence="1">
    <location>
        <position position="197"/>
    </location>
</feature>
<reference evidence="1 2" key="1">
    <citation type="submission" date="2017-10" db="EMBL/GenBank/DDBJ databases">
        <title>Development of genomic resources for the powdery mildew, Erysiphe pulchra.</title>
        <authorList>
            <person name="Wadl P.A."/>
            <person name="Mack B.M."/>
            <person name="Moore G."/>
            <person name="Beltz S.B."/>
        </authorList>
    </citation>
    <scope>NUCLEOTIDE SEQUENCE [LARGE SCALE GENOMIC DNA]</scope>
    <source>
        <strain evidence="1">Cflorida</strain>
    </source>
</reference>
<sequence>NNNFLRCIRSRQAPKAPESDPHSKLFVPPPKTVFVCGKTFFDIEVLKHAAKIAKTQAGKVTKGQYPKECSGHPYYEPYLMWPLMRDGSLYKKGVKRLYRLILKPDYSVMSVAIWSKDKLIACDQKTIKANKDHDKSGYHCYQQRFSHEKLVIAAEEACKRMNDSKQYMYPARYEGPEFDSKGPYYTFPVLQNGDFKY</sequence>
<dbReference type="EMBL" id="PEDP01005830">
    <property type="protein sequence ID" value="POS81929.1"/>
    <property type="molecule type" value="Genomic_DNA"/>
</dbReference>
<dbReference type="Proteomes" id="UP000237438">
    <property type="component" value="Unassembled WGS sequence"/>
</dbReference>
<proteinExistence type="predicted"/>
<dbReference type="AlphaFoldDB" id="A0A2S4PIR3"/>
<feature type="non-terminal residue" evidence="1">
    <location>
        <position position="1"/>
    </location>
</feature>
<comment type="caution">
    <text evidence="1">The sequence shown here is derived from an EMBL/GenBank/DDBJ whole genome shotgun (WGS) entry which is preliminary data.</text>
</comment>
<dbReference type="OrthoDB" id="5425539at2759"/>
<gene>
    <name evidence="1" type="ORF">EPUL_006297</name>
</gene>
<protein>
    <submittedName>
        <fullName evidence="1">Uncharacterized protein</fullName>
    </submittedName>
</protein>
<accession>A0A2S4PIR3</accession>